<dbReference type="InParanoid" id="A0A0V0QZF2"/>
<dbReference type="Proteomes" id="UP000054937">
    <property type="component" value="Unassembled WGS sequence"/>
</dbReference>
<dbReference type="AlphaFoldDB" id="A0A0V0QZF2"/>
<evidence type="ECO:0008006" key="10">
    <source>
        <dbReference type="Google" id="ProtNLM"/>
    </source>
</evidence>
<dbReference type="OMA" id="EWIPADE"/>
<protein>
    <recommendedName>
        <fullName evidence="10">Transmembrane protein</fullName>
    </recommendedName>
</protein>
<feature type="compositionally biased region" description="Low complexity" evidence="6">
    <location>
        <begin position="351"/>
        <end position="377"/>
    </location>
</feature>
<dbReference type="EMBL" id="LDAU01000082">
    <property type="protein sequence ID" value="KRX07650.1"/>
    <property type="molecule type" value="Genomic_DNA"/>
</dbReference>
<dbReference type="PANTHER" id="PTHR31893:SF5">
    <property type="entry name" value="TRANSMEMBRANE PROTEIN 151 HOMOLOG"/>
    <property type="match status" value="1"/>
</dbReference>
<evidence type="ECO:0000256" key="3">
    <source>
        <dbReference type="ARBA" id="ARBA00022692"/>
    </source>
</evidence>
<name>A0A0V0QZF2_PSEPJ</name>
<accession>A0A0V0QZF2</accession>
<keyword evidence="5 7" id="KW-0472">Membrane</keyword>
<dbReference type="GO" id="GO:0016020">
    <property type="term" value="C:membrane"/>
    <property type="evidence" value="ECO:0007669"/>
    <property type="project" value="UniProtKB-SubCell"/>
</dbReference>
<keyword evidence="9" id="KW-1185">Reference proteome</keyword>
<keyword evidence="4 7" id="KW-1133">Transmembrane helix</keyword>
<evidence type="ECO:0000256" key="6">
    <source>
        <dbReference type="SAM" id="MobiDB-lite"/>
    </source>
</evidence>
<feature type="transmembrane region" description="Helical" evidence="7">
    <location>
        <begin position="29"/>
        <end position="47"/>
    </location>
</feature>
<evidence type="ECO:0000256" key="5">
    <source>
        <dbReference type="ARBA" id="ARBA00023136"/>
    </source>
</evidence>
<proteinExistence type="inferred from homology"/>
<evidence type="ECO:0000256" key="2">
    <source>
        <dbReference type="ARBA" id="ARBA00009583"/>
    </source>
</evidence>
<gene>
    <name evidence="8" type="ORF">PPERSA_11199</name>
</gene>
<feature type="region of interest" description="Disordered" evidence="6">
    <location>
        <begin position="292"/>
        <end position="329"/>
    </location>
</feature>
<comment type="caution">
    <text evidence="8">The sequence shown here is derived from an EMBL/GenBank/DDBJ whole genome shotgun (WGS) entry which is preliminary data.</text>
</comment>
<feature type="region of interest" description="Disordered" evidence="6">
    <location>
        <begin position="351"/>
        <end position="391"/>
    </location>
</feature>
<organism evidence="8 9">
    <name type="scientific">Pseudocohnilembus persalinus</name>
    <name type="common">Ciliate</name>
    <dbReference type="NCBI Taxonomy" id="266149"/>
    <lineage>
        <taxon>Eukaryota</taxon>
        <taxon>Sar</taxon>
        <taxon>Alveolata</taxon>
        <taxon>Ciliophora</taxon>
        <taxon>Intramacronucleata</taxon>
        <taxon>Oligohymenophorea</taxon>
        <taxon>Scuticociliatia</taxon>
        <taxon>Philasterida</taxon>
        <taxon>Pseudocohnilembidae</taxon>
        <taxon>Pseudocohnilembus</taxon>
    </lineage>
</organism>
<sequence>MQMQQNQTPQNDDKNIAKFETARFRLPPLLQLFLSLLQVVGIVLIVALYPNNILLGIFIFGAALIVKLIFSEARKYLANAKSRKVIENYQERMVGSMPIIQYHVNAYHYKRVKTKNGNTQKKKVITFRKTQQLPIINAQDNSENLAILMANSTCVRMQSNFTWMSGNDLTQQKWDYMVSYLRKEAEEKDEHVEGFDKSQIQGFQQQILAFTQGIPCYLQQFTMYFCYFIGLSIIYDTLFYSATAECKFEIQKTVFYGITNQNNGFPNNQAIPILNNNNSNNVNMVQNNKQFGQQQQENFPQQQQFQMQNPIIQQQQQRQQFQPQQYNQQYQQQPNIYNQNQNFQQQQPYYHNQPQQPAQPYPNYNQNQSQQPLQNYQQDKDVAQPPPIQEN</sequence>
<evidence type="ECO:0000313" key="8">
    <source>
        <dbReference type="EMBL" id="KRX07650.1"/>
    </source>
</evidence>
<evidence type="ECO:0000256" key="1">
    <source>
        <dbReference type="ARBA" id="ARBA00004141"/>
    </source>
</evidence>
<comment type="subcellular location">
    <subcellularLocation>
        <location evidence="1">Membrane</location>
        <topology evidence="1">Multi-pass membrane protein</topology>
    </subcellularLocation>
</comment>
<evidence type="ECO:0000313" key="9">
    <source>
        <dbReference type="Proteomes" id="UP000054937"/>
    </source>
</evidence>
<evidence type="ECO:0000256" key="4">
    <source>
        <dbReference type="ARBA" id="ARBA00022989"/>
    </source>
</evidence>
<reference evidence="8 9" key="1">
    <citation type="journal article" date="2015" name="Sci. Rep.">
        <title>Genome of the facultative scuticociliatosis pathogen Pseudocohnilembus persalinus provides insight into its virulence through horizontal gene transfer.</title>
        <authorList>
            <person name="Xiong J."/>
            <person name="Wang G."/>
            <person name="Cheng J."/>
            <person name="Tian M."/>
            <person name="Pan X."/>
            <person name="Warren A."/>
            <person name="Jiang C."/>
            <person name="Yuan D."/>
            <person name="Miao W."/>
        </authorList>
    </citation>
    <scope>NUCLEOTIDE SEQUENCE [LARGE SCALE GENOMIC DNA]</scope>
    <source>
        <strain evidence="8">36N120E</strain>
    </source>
</reference>
<evidence type="ECO:0000256" key="7">
    <source>
        <dbReference type="SAM" id="Phobius"/>
    </source>
</evidence>
<keyword evidence="3 7" id="KW-0812">Transmembrane</keyword>
<comment type="similarity">
    <text evidence="2">Belongs to the TMEM151 family.</text>
</comment>
<feature type="transmembrane region" description="Helical" evidence="7">
    <location>
        <begin position="221"/>
        <end position="242"/>
    </location>
</feature>
<feature type="transmembrane region" description="Helical" evidence="7">
    <location>
        <begin position="53"/>
        <end position="70"/>
    </location>
</feature>
<dbReference type="PANTHER" id="PTHR31893">
    <property type="entry name" value="TRANSMEMBRANE PROTEIN 151 HOMOLOG"/>
    <property type="match status" value="1"/>
</dbReference>
<dbReference type="InterPro" id="IPR026767">
    <property type="entry name" value="Tmem151"/>
</dbReference>